<dbReference type="EMBL" id="JANUGV010000001">
    <property type="protein sequence ID" value="MCS0608092.1"/>
    <property type="molecule type" value="Genomic_DNA"/>
</dbReference>
<sequence>MNVIVKAFFVWLMLLAVPFQGFAAASALLCAPLPAAAVHDMAKPDTDQHGTEAAGAAKAGAGVHAHHHADGKCGACANCCTGAAITPSFVPALPVHPARLVSTPMAAHRLVSVDLALPERPPRA</sequence>
<accession>A0ABT2BI11</accession>
<organism evidence="2 3">
    <name type="scientific">Massilia solisilvae</name>
    <dbReference type="NCBI Taxonomy" id="1811225"/>
    <lineage>
        <taxon>Bacteria</taxon>
        <taxon>Pseudomonadati</taxon>
        <taxon>Pseudomonadota</taxon>
        <taxon>Betaproteobacteria</taxon>
        <taxon>Burkholderiales</taxon>
        <taxon>Oxalobacteraceae</taxon>
        <taxon>Telluria group</taxon>
        <taxon>Massilia</taxon>
    </lineage>
</organism>
<feature type="signal peptide" evidence="1">
    <location>
        <begin position="1"/>
        <end position="23"/>
    </location>
</feature>
<evidence type="ECO:0000313" key="2">
    <source>
        <dbReference type="EMBL" id="MCS0608092.1"/>
    </source>
</evidence>
<dbReference type="RefSeq" id="WP_258855763.1">
    <property type="nucleotide sequence ID" value="NZ_JANUGV010000001.1"/>
</dbReference>
<protein>
    <recommendedName>
        <fullName evidence="4">DUF2946 domain-containing protein</fullName>
    </recommendedName>
</protein>
<evidence type="ECO:0000313" key="3">
    <source>
        <dbReference type="Proteomes" id="UP001205861"/>
    </source>
</evidence>
<comment type="caution">
    <text evidence="2">The sequence shown here is derived from an EMBL/GenBank/DDBJ whole genome shotgun (WGS) entry which is preliminary data.</text>
</comment>
<gene>
    <name evidence="2" type="ORF">NX773_07940</name>
</gene>
<reference evidence="2 3" key="1">
    <citation type="submission" date="2022-08" db="EMBL/GenBank/DDBJ databases">
        <title>Reclassification of Massilia species as members of the genera Telluria, Duganella, Pseudoduganella, Mokoshia gen. nov. and Zemynaea gen. nov. using orthogonal and non-orthogonal genome-based approaches.</title>
        <authorList>
            <person name="Bowman J.P."/>
        </authorList>
    </citation>
    <scope>NUCLEOTIDE SEQUENCE [LARGE SCALE GENOMIC DNA]</scope>
    <source>
        <strain evidence="2 3">JCM 31607</strain>
    </source>
</reference>
<evidence type="ECO:0008006" key="4">
    <source>
        <dbReference type="Google" id="ProtNLM"/>
    </source>
</evidence>
<dbReference type="Proteomes" id="UP001205861">
    <property type="component" value="Unassembled WGS sequence"/>
</dbReference>
<name>A0ABT2BI11_9BURK</name>
<feature type="chain" id="PRO_5045681236" description="DUF2946 domain-containing protein" evidence="1">
    <location>
        <begin position="24"/>
        <end position="124"/>
    </location>
</feature>
<proteinExistence type="predicted"/>
<keyword evidence="1" id="KW-0732">Signal</keyword>
<evidence type="ECO:0000256" key="1">
    <source>
        <dbReference type="SAM" id="SignalP"/>
    </source>
</evidence>
<keyword evidence="3" id="KW-1185">Reference proteome</keyword>